<evidence type="ECO:0000256" key="3">
    <source>
        <dbReference type="ARBA" id="ARBA00023004"/>
    </source>
</evidence>
<dbReference type="SUPFAM" id="SSF50022">
    <property type="entry name" value="ISP domain"/>
    <property type="match status" value="1"/>
</dbReference>
<dbReference type="InterPro" id="IPR017941">
    <property type="entry name" value="Rieske_2Fe-2S"/>
</dbReference>
<protein>
    <submittedName>
        <fullName evidence="6">Unannotated protein</fullName>
    </submittedName>
</protein>
<dbReference type="PANTHER" id="PTHR21496">
    <property type="entry name" value="FERREDOXIN-RELATED"/>
    <property type="match status" value="1"/>
</dbReference>
<dbReference type="EMBL" id="CAEZXJ010000039">
    <property type="protein sequence ID" value="CAB4682774.1"/>
    <property type="molecule type" value="Genomic_DNA"/>
</dbReference>
<evidence type="ECO:0000256" key="1">
    <source>
        <dbReference type="ARBA" id="ARBA00022714"/>
    </source>
</evidence>
<evidence type="ECO:0000256" key="4">
    <source>
        <dbReference type="ARBA" id="ARBA00023014"/>
    </source>
</evidence>
<evidence type="ECO:0000256" key="2">
    <source>
        <dbReference type="ARBA" id="ARBA00022723"/>
    </source>
</evidence>
<accession>A0A6J6NCU9</accession>
<dbReference type="InterPro" id="IPR036922">
    <property type="entry name" value="Rieske_2Fe-2S_sf"/>
</dbReference>
<gene>
    <name evidence="6" type="ORF">UFOPK2372_00355</name>
</gene>
<sequence length="101" mass="11058">MSTIKLSAMQDRKPMKVNINGEDLCLTRIGNEVFAIGDTCTHSEASLSEGDVTDFKIECWLHGAEFDLRTGEALTLPANIAVKTYPVSIVDDVVEVQFPAK</sequence>
<evidence type="ECO:0000259" key="5">
    <source>
        <dbReference type="PROSITE" id="PS51296"/>
    </source>
</evidence>
<name>A0A6J6NCU9_9ZZZZ</name>
<dbReference type="PROSITE" id="PS51296">
    <property type="entry name" value="RIESKE"/>
    <property type="match status" value="1"/>
</dbReference>
<reference evidence="6" key="1">
    <citation type="submission" date="2020-05" db="EMBL/GenBank/DDBJ databases">
        <authorList>
            <person name="Chiriac C."/>
            <person name="Salcher M."/>
            <person name="Ghai R."/>
            <person name="Kavagutti S V."/>
        </authorList>
    </citation>
    <scope>NUCLEOTIDE SEQUENCE</scope>
</reference>
<dbReference type="GO" id="GO:0051537">
    <property type="term" value="F:2 iron, 2 sulfur cluster binding"/>
    <property type="evidence" value="ECO:0007669"/>
    <property type="project" value="UniProtKB-KW"/>
</dbReference>
<feature type="domain" description="Rieske" evidence="5">
    <location>
        <begin position="1"/>
        <end position="96"/>
    </location>
</feature>
<dbReference type="GO" id="GO:0046872">
    <property type="term" value="F:metal ion binding"/>
    <property type="evidence" value="ECO:0007669"/>
    <property type="project" value="UniProtKB-KW"/>
</dbReference>
<proteinExistence type="predicted"/>
<evidence type="ECO:0000313" key="6">
    <source>
        <dbReference type="EMBL" id="CAB4682774.1"/>
    </source>
</evidence>
<dbReference type="CDD" id="cd03528">
    <property type="entry name" value="Rieske_RO_ferredoxin"/>
    <property type="match status" value="1"/>
</dbReference>
<keyword evidence="1" id="KW-0001">2Fe-2S</keyword>
<dbReference type="AlphaFoldDB" id="A0A6J6NCU9"/>
<organism evidence="6">
    <name type="scientific">freshwater metagenome</name>
    <dbReference type="NCBI Taxonomy" id="449393"/>
    <lineage>
        <taxon>unclassified sequences</taxon>
        <taxon>metagenomes</taxon>
        <taxon>ecological metagenomes</taxon>
    </lineage>
</organism>
<dbReference type="Pfam" id="PF00355">
    <property type="entry name" value="Rieske"/>
    <property type="match status" value="1"/>
</dbReference>
<keyword evidence="2" id="KW-0479">Metal-binding</keyword>
<keyword evidence="4" id="KW-0411">Iron-sulfur</keyword>
<keyword evidence="3" id="KW-0408">Iron</keyword>
<dbReference type="Gene3D" id="2.102.10.10">
    <property type="entry name" value="Rieske [2Fe-2S] iron-sulphur domain"/>
    <property type="match status" value="1"/>
</dbReference>
<dbReference type="PANTHER" id="PTHR21496:SF23">
    <property type="entry name" value="3-PHENYLPROPIONATE_CINNAMIC ACID DIOXYGENASE FERREDOXIN SUBUNIT"/>
    <property type="match status" value="1"/>
</dbReference>